<evidence type="ECO:0000256" key="1">
    <source>
        <dbReference type="SAM" id="SignalP"/>
    </source>
</evidence>
<keyword evidence="1" id="KW-0732">Signal</keyword>
<dbReference type="OrthoDB" id="289236at2"/>
<dbReference type="Proteomes" id="UP000318053">
    <property type="component" value="Unassembled WGS sequence"/>
</dbReference>
<dbReference type="RefSeq" id="WP_146391010.1">
    <property type="nucleotide sequence ID" value="NZ_SJPK01000004.1"/>
</dbReference>
<dbReference type="PROSITE" id="PS51379">
    <property type="entry name" value="4FE4S_FER_2"/>
    <property type="match status" value="1"/>
</dbReference>
<organism evidence="3 4">
    <name type="scientific">Allorhodopirellula solitaria</name>
    <dbReference type="NCBI Taxonomy" id="2527987"/>
    <lineage>
        <taxon>Bacteria</taxon>
        <taxon>Pseudomonadati</taxon>
        <taxon>Planctomycetota</taxon>
        <taxon>Planctomycetia</taxon>
        <taxon>Pirellulales</taxon>
        <taxon>Pirellulaceae</taxon>
        <taxon>Allorhodopirellula</taxon>
    </lineage>
</organism>
<name>A0A5C5XVW8_9BACT</name>
<feature type="domain" description="4Fe-4S ferredoxin-type" evidence="2">
    <location>
        <begin position="29"/>
        <end position="58"/>
    </location>
</feature>
<keyword evidence="4" id="KW-1185">Reference proteome</keyword>
<accession>A0A5C5XVW8</accession>
<dbReference type="EMBL" id="SJPK01000004">
    <property type="protein sequence ID" value="TWT67050.1"/>
    <property type="molecule type" value="Genomic_DNA"/>
</dbReference>
<reference evidence="3 4" key="1">
    <citation type="submission" date="2019-02" db="EMBL/GenBank/DDBJ databases">
        <title>Deep-cultivation of Planctomycetes and their phenomic and genomic characterization uncovers novel biology.</title>
        <authorList>
            <person name="Wiegand S."/>
            <person name="Jogler M."/>
            <person name="Boedeker C."/>
            <person name="Pinto D."/>
            <person name="Vollmers J."/>
            <person name="Rivas-Marin E."/>
            <person name="Kohn T."/>
            <person name="Peeters S.H."/>
            <person name="Heuer A."/>
            <person name="Rast P."/>
            <person name="Oberbeckmann S."/>
            <person name="Bunk B."/>
            <person name="Jeske O."/>
            <person name="Meyerdierks A."/>
            <person name="Storesund J.E."/>
            <person name="Kallscheuer N."/>
            <person name="Luecker S."/>
            <person name="Lage O.M."/>
            <person name="Pohl T."/>
            <person name="Merkel B.J."/>
            <person name="Hornburger P."/>
            <person name="Mueller R.-W."/>
            <person name="Bruemmer F."/>
            <person name="Labrenz M."/>
            <person name="Spormann A.M."/>
            <person name="Op Den Camp H."/>
            <person name="Overmann J."/>
            <person name="Amann R."/>
            <person name="Jetten M.S.M."/>
            <person name="Mascher T."/>
            <person name="Medema M.H."/>
            <person name="Devos D.P."/>
            <person name="Kaster A.-K."/>
            <person name="Ovreas L."/>
            <person name="Rohde M."/>
            <person name="Galperin M.Y."/>
            <person name="Jogler C."/>
        </authorList>
    </citation>
    <scope>NUCLEOTIDE SEQUENCE [LARGE SCALE GENOMIC DNA]</scope>
    <source>
        <strain evidence="3 4">CA85</strain>
    </source>
</reference>
<proteinExistence type="predicted"/>
<evidence type="ECO:0000259" key="2">
    <source>
        <dbReference type="PROSITE" id="PS51379"/>
    </source>
</evidence>
<evidence type="ECO:0000313" key="4">
    <source>
        <dbReference type="Proteomes" id="UP000318053"/>
    </source>
</evidence>
<feature type="signal peptide" evidence="1">
    <location>
        <begin position="1"/>
        <end position="27"/>
    </location>
</feature>
<evidence type="ECO:0000313" key="3">
    <source>
        <dbReference type="EMBL" id="TWT67050.1"/>
    </source>
</evidence>
<dbReference type="InterPro" id="IPR017896">
    <property type="entry name" value="4Fe4S_Fe-S-bd"/>
</dbReference>
<gene>
    <name evidence="3" type="ORF">CA85_18960</name>
</gene>
<feature type="chain" id="PRO_5022999539" description="4Fe-4S ferredoxin-type domain-containing protein" evidence="1">
    <location>
        <begin position="28"/>
        <end position="196"/>
    </location>
</feature>
<protein>
    <recommendedName>
        <fullName evidence="2">4Fe-4S ferredoxin-type domain-containing protein</fullName>
    </recommendedName>
</protein>
<comment type="caution">
    <text evidence="3">The sequence shown here is derived from an EMBL/GenBank/DDBJ whole genome shotgun (WGS) entry which is preliminary data.</text>
</comment>
<sequence precursor="true">MFIPITLQRVLVIAAAVLLATPGPAVAGSGKLLDQTGCVCCPVCDHVCKLDAKQVDEERSGFEVESKVICIPRVVFPWQVGHKPAWSSCEDCDGQGCTTCSHNGARLRRVCVLKSEKYKCPVCQYSWSAEKNVPRGCGADCCDQNGCCEFDATPDSPAGTTLPAPAPWNSANTIRTAKRSLGFSDYYQQPDSSSKR</sequence>
<dbReference type="AlphaFoldDB" id="A0A5C5XVW8"/>